<dbReference type="GeneID" id="55640495"/>
<feature type="domain" description="RanBP2-type" evidence="6">
    <location>
        <begin position="1"/>
        <end position="28"/>
    </location>
</feature>
<protein>
    <submittedName>
        <fullName evidence="7">FHA domain-containing protein</fullName>
    </submittedName>
</protein>
<keyword evidence="3" id="KW-0862">Zinc</keyword>
<dbReference type="RefSeq" id="WP_174632398.1">
    <property type="nucleotide sequence ID" value="NZ_CP049074.1"/>
</dbReference>
<evidence type="ECO:0000256" key="3">
    <source>
        <dbReference type="ARBA" id="ARBA00022833"/>
    </source>
</evidence>
<keyword evidence="2" id="KW-0863">Zinc-finger</keyword>
<evidence type="ECO:0000313" key="8">
    <source>
        <dbReference type="Proteomes" id="UP000509301"/>
    </source>
</evidence>
<evidence type="ECO:0000259" key="6">
    <source>
        <dbReference type="PROSITE" id="PS50199"/>
    </source>
</evidence>
<dbReference type="Gene3D" id="2.60.200.20">
    <property type="match status" value="1"/>
</dbReference>
<evidence type="ECO:0000256" key="1">
    <source>
        <dbReference type="ARBA" id="ARBA00022723"/>
    </source>
</evidence>
<dbReference type="SMART" id="SM00240">
    <property type="entry name" value="FHA"/>
    <property type="match status" value="1"/>
</dbReference>
<evidence type="ECO:0000256" key="4">
    <source>
        <dbReference type="SAM" id="MobiDB-lite"/>
    </source>
</evidence>
<keyword evidence="8" id="KW-1185">Reference proteome</keyword>
<dbReference type="Gene3D" id="4.10.1060.10">
    <property type="entry name" value="Zinc finger, RanBP2-type"/>
    <property type="match status" value="1"/>
</dbReference>
<dbReference type="PROSITE" id="PS01358">
    <property type="entry name" value="ZF_RANBP2_1"/>
    <property type="match status" value="1"/>
</dbReference>
<feature type="compositionally biased region" description="Low complexity" evidence="4">
    <location>
        <begin position="69"/>
        <end position="89"/>
    </location>
</feature>
<dbReference type="CDD" id="cd22680">
    <property type="entry name" value="FHA_ArnA-like"/>
    <property type="match status" value="1"/>
</dbReference>
<dbReference type="Pfam" id="PF00498">
    <property type="entry name" value="FHA"/>
    <property type="match status" value="1"/>
</dbReference>
<keyword evidence="1" id="KW-0479">Metal-binding</keyword>
<sequence>MPWKCSGCGTENPDDAAYCVTCGLKKPEGQIATETSQVTQEQAPEVQQSQGNQEPVLQTQEEQKPETSAVQEEQPQAPEEANVAQQVAESKPVTETQPAEQSTQPVAQPGPAQQTVEQKVTFKYYIQFIATPVSALNKTKVPLDFEVFESISLGRSPENVIMIPDGEISRRHAILYKEGDSLYIEDLNSTNGTYIYDGKIFQTVKGKAPLPGNAVVKLGNNTIIKIVRE</sequence>
<dbReference type="InterPro" id="IPR001876">
    <property type="entry name" value="Znf_RanBP2"/>
</dbReference>
<dbReference type="InterPro" id="IPR008984">
    <property type="entry name" value="SMAD_FHA_dom_sf"/>
</dbReference>
<dbReference type="EMBL" id="CP049074">
    <property type="protein sequence ID" value="QKR00926.1"/>
    <property type="molecule type" value="Genomic_DNA"/>
</dbReference>
<gene>
    <name evidence="7" type="ORF">GWK48_01075</name>
</gene>
<feature type="region of interest" description="Disordered" evidence="4">
    <location>
        <begin position="33"/>
        <end position="112"/>
    </location>
</feature>
<organism evidence="7 8">
    <name type="scientific">Metallosphaera tengchongensis</name>
    <dbReference type="NCBI Taxonomy" id="1532350"/>
    <lineage>
        <taxon>Archaea</taxon>
        <taxon>Thermoproteota</taxon>
        <taxon>Thermoprotei</taxon>
        <taxon>Sulfolobales</taxon>
        <taxon>Sulfolobaceae</taxon>
        <taxon>Metallosphaera</taxon>
    </lineage>
</organism>
<dbReference type="SUPFAM" id="SSF49879">
    <property type="entry name" value="SMAD/FHA domain"/>
    <property type="match status" value="1"/>
</dbReference>
<dbReference type="PROSITE" id="PS50006">
    <property type="entry name" value="FHA_DOMAIN"/>
    <property type="match status" value="1"/>
</dbReference>
<proteinExistence type="predicted"/>
<evidence type="ECO:0000259" key="5">
    <source>
        <dbReference type="PROSITE" id="PS50006"/>
    </source>
</evidence>
<dbReference type="KEGG" id="mten:GWK48_01075"/>
<dbReference type="PROSITE" id="PS50199">
    <property type="entry name" value="ZF_RANBP2_2"/>
    <property type="match status" value="1"/>
</dbReference>
<dbReference type="AlphaFoldDB" id="A0A6N0NVQ5"/>
<feature type="compositionally biased region" description="Polar residues" evidence="4">
    <location>
        <begin position="33"/>
        <end position="60"/>
    </location>
</feature>
<accession>A0A6N0NVQ5</accession>
<feature type="compositionally biased region" description="Polar residues" evidence="4">
    <location>
        <begin position="93"/>
        <end position="112"/>
    </location>
</feature>
<reference evidence="7 8" key="1">
    <citation type="submission" date="2020-02" db="EMBL/GenBank/DDBJ databases">
        <title>Comparative genome analysis reveals the metabolism and evolution of the thermophilic archaeal genus Metallosphaera.</title>
        <authorList>
            <person name="Jiang C."/>
        </authorList>
    </citation>
    <scope>NUCLEOTIDE SEQUENCE [LARGE SCALE GENOMIC DNA]</scope>
    <source>
        <strain evidence="7 8">Ric-A</strain>
    </source>
</reference>
<dbReference type="Proteomes" id="UP000509301">
    <property type="component" value="Chromosome"/>
</dbReference>
<evidence type="ECO:0000313" key="7">
    <source>
        <dbReference type="EMBL" id="QKR00926.1"/>
    </source>
</evidence>
<dbReference type="InterPro" id="IPR000253">
    <property type="entry name" value="FHA_dom"/>
</dbReference>
<dbReference type="OrthoDB" id="26617at2157"/>
<feature type="domain" description="FHA" evidence="5">
    <location>
        <begin position="151"/>
        <end position="200"/>
    </location>
</feature>
<name>A0A6N0NVQ5_9CREN</name>
<dbReference type="GO" id="GO:0008270">
    <property type="term" value="F:zinc ion binding"/>
    <property type="evidence" value="ECO:0007669"/>
    <property type="project" value="UniProtKB-KW"/>
</dbReference>
<evidence type="ECO:0000256" key="2">
    <source>
        <dbReference type="ARBA" id="ARBA00022771"/>
    </source>
</evidence>